<keyword evidence="9" id="KW-1185">Reference proteome</keyword>
<proteinExistence type="inferred from homology"/>
<keyword evidence="3 7" id="KW-0378">Hydrolase</keyword>
<accession>A0AAE1U5Z2</accession>
<sequence length="606" mass="68893">MGIREGREERLHMWGIEERLFERGVVLRRAGHVSDRNRALTDLHNLGPGHIISKMKLVEVATVIASILYLTSAKITTVTFDGANYKLKSGQSSNWVAVGHFEDNTTIDGWGYLEVRSNPHFPDEVQSYAAGLLEGALTHEMIYNAYRNTLQGICKWTSQKFCDELQKYLQTNSLWMKDMIAQKSATCPVWHNVALILAQLKGVTDGYKQASPHPIEEDAILWLNLAGDIEDLQSALDPEVANMSMEDWVLSGRGNVDGHCSALIKLLPENADLYVSHVTWNSFQSMLRIQKKYSLPFRRTGTSEPKDINPGHTVAFSSYPGILSSGDDFYILSSGLVTLETTTGNQNSALWKNVTAKGEIQEWIRTIVANRLGTDGKTWSDFFSMHNSGTYNNQWMVVDYKLFKRNQSIKNNTLWVLEQLPGLIEAHDQSHVLRQQSYWPSYNVPYYPNIFNMSGAPAMVKKFGDWFTYDKTPRALIFKRDHTSVKNIHTMIKLMRYNNYKHDPLSRCNCTPPYSAENAISARNDLNPKNGTYPFGALGHRSHGGTDMKLTNSKMAPRLHFFAVNGPTYDQQPVFKWSEQDFANTTPHFGHPDAWKFPVLLHKWFL</sequence>
<dbReference type="Gene3D" id="3.60.60.30">
    <property type="match status" value="1"/>
</dbReference>
<keyword evidence="4 7" id="KW-0442">Lipid degradation</keyword>
<reference evidence="8" key="1">
    <citation type="submission" date="2023-11" db="EMBL/GenBank/DDBJ databases">
        <title>Genome assemblies of two species of porcelain crab, Petrolisthes cinctipes and Petrolisthes manimaculis (Anomura: Porcellanidae).</title>
        <authorList>
            <person name="Angst P."/>
        </authorList>
    </citation>
    <scope>NUCLEOTIDE SEQUENCE</scope>
    <source>
        <strain evidence="8">PB745_02</strain>
        <tissue evidence="8">Gill</tissue>
    </source>
</reference>
<dbReference type="PANTHER" id="PTHR12370:SF3">
    <property type="entry name" value="PHOSPHOLIPASE B-LIKE 2-RELATED"/>
    <property type="match status" value="1"/>
</dbReference>
<dbReference type="Pfam" id="PF04916">
    <property type="entry name" value="Phospholip_B"/>
    <property type="match status" value="1"/>
</dbReference>
<dbReference type="PANTHER" id="PTHR12370">
    <property type="entry name" value="PHOSPHOLIPASE B-RELATED"/>
    <property type="match status" value="1"/>
</dbReference>
<keyword evidence="6" id="KW-0325">Glycoprotein</keyword>
<evidence type="ECO:0000256" key="5">
    <source>
        <dbReference type="ARBA" id="ARBA00023098"/>
    </source>
</evidence>
<dbReference type="GO" id="GO:0009395">
    <property type="term" value="P:phospholipid catabolic process"/>
    <property type="evidence" value="ECO:0007669"/>
    <property type="project" value="TreeGrafter"/>
</dbReference>
<evidence type="ECO:0000256" key="7">
    <source>
        <dbReference type="RuleBase" id="RU364138"/>
    </source>
</evidence>
<comment type="caution">
    <text evidence="8">The sequence shown here is derived from an EMBL/GenBank/DDBJ whole genome shotgun (WGS) entry which is preliminary data.</text>
</comment>
<evidence type="ECO:0000256" key="1">
    <source>
        <dbReference type="ARBA" id="ARBA00007835"/>
    </source>
</evidence>
<evidence type="ECO:0000256" key="6">
    <source>
        <dbReference type="ARBA" id="ARBA00023180"/>
    </source>
</evidence>
<dbReference type="GO" id="GO:0004620">
    <property type="term" value="F:phospholipase activity"/>
    <property type="evidence" value="ECO:0007669"/>
    <property type="project" value="InterPro"/>
</dbReference>
<evidence type="ECO:0000313" key="9">
    <source>
        <dbReference type="Proteomes" id="UP001292094"/>
    </source>
</evidence>
<dbReference type="Proteomes" id="UP001292094">
    <property type="component" value="Unassembled WGS sequence"/>
</dbReference>
<name>A0AAE1U5Z2_9EUCA</name>
<evidence type="ECO:0000313" key="8">
    <source>
        <dbReference type="EMBL" id="KAK4309186.1"/>
    </source>
</evidence>
<protein>
    <recommendedName>
        <fullName evidence="7">Phospholipase B-like</fullName>
        <ecNumber evidence="7">3.1.1.-</ecNumber>
    </recommendedName>
</protein>
<gene>
    <name evidence="8" type="ORF">Pmani_019169</name>
</gene>
<dbReference type="GO" id="GO:0005576">
    <property type="term" value="C:extracellular region"/>
    <property type="evidence" value="ECO:0007669"/>
    <property type="project" value="TreeGrafter"/>
</dbReference>
<organism evidence="8 9">
    <name type="scientific">Petrolisthes manimaculis</name>
    <dbReference type="NCBI Taxonomy" id="1843537"/>
    <lineage>
        <taxon>Eukaryota</taxon>
        <taxon>Metazoa</taxon>
        <taxon>Ecdysozoa</taxon>
        <taxon>Arthropoda</taxon>
        <taxon>Crustacea</taxon>
        <taxon>Multicrustacea</taxon>
        <taxon>Malacostraca</taxon>
        <taxon>Eumalacostraca</taxon>
        <taxon>Eucarida</taxon>
        <taxon>Decapoda</taxon>
        <taxon>Pleocyemata</taxon>
        <taxon>Anomura</taxon>
        <taxon>Galatheoidea</taxon>
        <taxon>Porcellanidae</taxon>
        <taxon>Petrolisthes</taxon>
    </lineage>
</organism>
<dbReference type="AlphaFoldDB" id="A0AAE1U5Z2"/>
<keyword evidence="5 7" id="KW-0443">Lipid metabolism</keyword>
<dbReference type="InterPro" id="IPR007000">
    <property type="entry name" value="PLipase_B-like"/>
</dbReference>
<dbReference type="EC" id="3.1.1.-" evidence="7"/>
<comment type="similarity">
    <text evidence="1 7">Belongs to the phospholipase B-like family.</text>
</comment>
<evidence type="ECO:0000256" key="4">
    <source>
        <dbReference type="ARBA" id="ARBA00022963"/>
    </source>
</evidence>
<keyword evidence="2" id="KW-0732">Signal</keyword>
<comment type="function">
    <text evidence="7">Putative phospholipase.</text>
</comment>
<evidence type="ECO:0000256" key="2">
    <source>
        <dbReference type="ARBA" id="ARBA00022729"/>
    </source>
</evidence>
<evidence type="ECO:0000256" key="3">
    <source>
        <dbReference type="ARBA" id="ARBA00022801"/>
    </source>
</evidence>
<dbReference type="EMBL" id="JAWZYT010001785">
    <property type="protein sequence ID" value="KAK4309186.1"/>
    <property type="molecule type" value="Genomic_DNA"/>
</dbReference>